<gene>
    <name evidence="2" type="ORF">ENR23_08640</name>
</gene>
<accession>A0A832MMY6</accession>
<evidence type="ECO:0000256" key="1">
    <source>
        <dbReference type="SAM" id="SignalP"/>
    </source>
</evidence>
<evidence type="ECO:0008006" key="3">
    <source>
        <dbReference type="Google" id="ProtNLM"/>
    </source>
</evidence>
<sequence>MRRIPSAVLAAALLAAALPARAEEKKPAEPGPWQFKSTAQLQLSQSAYSTNWAGGDRGSIVWVLGALSSAERQFTARFHLSNTLGLAYGQTSRQQPDPSNPGELVWDAPDKTTDQILFESIGRWTLGGYVDPYAALRLDTQFSDQTFPNGDLPLNPVKVKESAGIARQWVKTDRQELLSRLGFGFRQTFARSFVEAPPSERTESFTANDGGVEFQSKATWPLLGGRVIYKGDLLVFQPVFFSKSDALERFDALVRAGDASRPAEPGAEAVADFWKATDVNLQNTFSAEISRSISVNLFAQLVYDKFDAAANVDPALELAKLVPEVRKNVRKAGQFKQTLAIGISYRLF</sequence>
<dbReference type="InterPro" id="IPR021428">
    <property type="entry name" value="DUF3078"/>
</dbReference>
<proteinExistence type="predicted"/>
<dbReference type="AlphaFoldDB" id="A0A832MMY6"/>
<dbReference type="Pfam" id="PF11276">
    <property type="entry name" value="DUF3078"/>
    <property type="match status" value="1"/>
</dbReference>
<keyword evidence="1" id="KW-0732">Signal</keyword>
<protein>
    <recommendedName>
        <fullName evidence="3">DUF3078 domain-containing protein</fullName>
    </recommendedName>
</protein>
<evidence type="ECO:0000313" key="2">
    <source>
        <dbReference type="EMBL" id="HGZ43478.1"/>
    </source>
</evidence>
<name>A0A832MMY6_UNCEI</name>
<comment type="caution">
    <text evidence="2">The sequence shown here is derived from an EMBL/GenBank/DDBJ whole genome shotgun (WGS) entry which is preliminary data.</text>
</comment>
<organism evidence="2">
    <name type="scientific">Eiseniibacteriota bacterium</name>
    <dbReference type="NCBI Taxonomy" id="2212470"/>
    <lineage>
        <taxon>Bacteria</taxon>
        <taxon>Candidatus Eiseniibacteriota</taxon>
    </lineage>
</organism>
<dbReference type="EMBL" id="DSQF01000018">
    <property type="protein sequence ID" value="HGZ43478.1"/>
    <property type="molecule type" value="Genomic_DNA"/>
</dbReference>
<feature type="signal peptide" evidence="1">
    <location>
        <begin position="1"/>
        <end position="22"/>
    </location>
</feature>
<feature type="chain" id="PRO_5032794665" description="DUF3078 domain-containing protein" evidence="1">
    <location>
        <begin position="23"/>
        <end position="348"/>
    </location>
</feature>
<reference evidence="2" key="1">
    <citation type="journal article" date="2020" name="mSystems">
        <title>Genome- and Community-Level Interaction Insights into Carbon Utilization and Element Cycling Functions of Hydrothermarchaeota in Hydrothermal Sediment.</title>
        <authorList>
            <person name="Zhou Z."/>
            <person name="Liu Y."/>
            <person name="Xu W."/>
            <person name="Pan J."/>
            <person name="Luo Z.H."/>
            <person name="Li M."/>
        </authorList>
    </citation>
    <scope>NUCLEOTIDE SEQUENCE [LARGE SCALE GENOMIC DNA]</scope>
    <source>
        <strain evidence="2">SpSt-381</strain>
    </source>
</reference>